<sequence>MAEDKVMKFVAKPINREVFKNGSSETNIGDRSLFTHALFRDGEEVGFDGGACTVVRIEDDGRYYILCNVSMMLPEGTIAFQTFVEEVFPPPPFYAAITGGTGEYRGISGEMHIDPASPDTHYYTLYLD</sequence>
<dbReference type="EMBL" id="PVNH01000006">
    <property type="protein sequence ID" value="PRX46974.1"/>
    <property type="molecule type" value="Genomic_DNA"/>
</dbReference>
<reference evidence="2 3" key="1">
    <citation type="submission" date="2018-03" db="EMBL/GenBank/DDBJ databases">
        <title>Genomic Encyclopedia of Type Strains, Phase III (KMG-III): the genomes of soil and plant-associated and newly described type strains.</title>
        <authorList>
            <person name="Whitman W."/>
        </authorList>
    </citation>
    <scope>NUCLEOTIDE SEQUENCE [LARGE SCALE GENOMIC DNA]</scope>
    <source>
        <strain evidence="2 3">CGMCC 4.7125</strain>
    </source>
</reference>
<dbReference type="InterPro" id="IPR044859">
    <property type="entry name" value="Allene_oxi_cyc_Dirigent"/>
</dbReference>
<evidence type="ECO:0000313" key="2">
    <source>
        <dbReference type="EMBL" id="PRX46974.1"/>
    </source>
</evidence>
<keyword evidence="3" id="KW-1185">Reference proteome</keyword>
<dbReference type="OrthoDB" id="5195420at2"/>
<protein>
    <recommendedName>
        <fullName evidence="1">Allene oxide cyclase barrel-like domain-containing protein</fullName>
    </recommendedName>
</protein>
<dbReference type="Proteomes" id="UP000238362">
    <property type="component" value="Unassembled WGS sequence"/>
</dbReference>
<organism evidence="2 3">
    <name type="scientific">Prauserella shujinwangii</name>
    <dbReference type="NCBI Taxonomy" id="1453103"/>
    <lineage>
        <taxon>Bacteria</taxon>
        <taxon>Bacillati</taxon>
        <taxon>Actinomycetota</taxon>
        <taxon>Actinomycetes</taxon>
        <taxon>Pseudonocardiales</taxon>
        <taxon>Pseudonocardiaceae</taxon>
        <taxon>Prauserella</taxon>
    </lineage>
</organism>
<dbReference type="AlphaFoldDB" id="A0A2T0LTF6"/>
<evidence type="ECO:0000313" key="3">
    <source>
        <dbReference type="Proteomes" id="UP000238362"/>
    </source>
</evidence>
<dbReference type="SUPFAM" id="SSF141493">
    <property type="entry name" value="Allene oxide cyclase-like"/>
    <property type="match status" value="1"/>
</dbReference>
<feature type="domain" description="Allene oxide cyclase barrel-like" evidence="1">
    <location>
        <begin position="25"/>
        <end position="122"/>
    </location>
</feature>
<dbReference type="Gene3D" id="2.40.480.10">
    <property type="entry name" value="Allene oxide cyclase-like"/>
    <property type="match status" value="1"/>
</dbReference>
<dbReference type="RefSeq" id="WP_106179527.1">
    <property type="nucleotide sequence ID" value="NZ_PVNH01000006.1"/>
</dbReference>
<dbReference type="GO" id="GO:0009695">
    <property type="term" value="P:jasmonic acid biosynthetic process"/>
    <property type="evidence" value="ECO:0007669"/>
    <property type="project" value="InterPro"/>
</dbReference>
<proteinExistence type="predicted"/>
<evidence type="ECO:0000259" key="1">
    <source>
        <dbReference type="Pfam" id="PF18678"/>
    </source>
</evidence>
<dbReference type="InterPro" id="IPR041013">
    <property type="entry name" value="AOC-like"/>
</dbReference>
<comment type="caution">
    <text evidence="2">The sequence shown here is derived from an EMBL/GenBank/DDBJ whole genome shotgun (WGS) entry which is preliminary data.</text>
</comment>
<dbReference type="GO" id="GO:0017000">
    <property type="term" value="P:antibiotic biosynthetic process"/>
    <property type="evidence" value="ECO:0007669"/>
    <property type="project" value="InterPro"/>
</dbReference>
<accession>A0A2T0LTF6</accession>
<name>A0A2T0LTF6_9PSEU</name>
<dbReference type="GO" id="GO:0046423">
    <property type="term" value="F:allene-oxide cyclase activity"/>
    <property type="evidence" value="ECO:0007669"/>
    <property type="project" value="InterPro"/>
</dbReference>
<dbReference type="Pfam" id="PF18678">
    <property type="entry name" value="AOC_like"/>
    <property type="match status" value="1"/>
</dbReference>
<dbReference type="InterPro" id="IPR034871">
    <property type="entry name" value="Allene_oxi_cyc_sf"/>
</dbReference>
<gene>
    <name evidence="2" type="ORF">B0I33_10671</name>
</gene>